<evidence type="ECO:0000259" key="2">
    <source>
        <dbReference type="PROSITE" id="PS50263"/>
    </source>
</evidence>
<keyword evidence="3" id="KW-0378">Hydrolase</keyword>
<dbReference type="EMBL" id="CP022315">
    <property type="protein sequence ID" value="ASK62705.1"/>
    <property type="molecule type" value="Genomic_DNA"/>
</dbReference>
<dbReference type="InterPro" id="IPR036526">
    <property type="entry name" value="C-N_Hydrolase_sf"/>
</dbReference>
<dbReference type="PROSITE" id="PS50263">
    <property type="entry name" value="CN_HYDROLASE"/>
    <property type="match status" value="1"/>
</dbReference>
<organism evidence="3 4">
    <name type="scientific">Virgibacillus phasianinus</name>
    <dbReference type="NCBI Taxonomy" id="2017483"/>
    <lineage>
        <taxon>Bacteria</taxon>
        <taxon>Bacillati</taxon>
        <taxon>Bacillota</taxon>
        <taxon>Bacilli</taxon>
        <taxon>Bacillales</taxon>
        <taxon>Bacillaceae</taxon>
        <taxon>Virgibacillus</taxon>
    </lineage>
</organism>
<dbReference type="SUPFAM" id="SSF56317">
    <property type="entry name" value="Carbon-nitrogen hydrolase"/>
    <property type="match status" value="1"/>
</dbReference>
<evidence type="ECO:0000313" key="4">
    <source>
        <dbReference type="Proteomes" id="UP000198312"/>
    </source>
</evidence>
<evidence type="ECO:0000313" key="3">
    <source>
        <dbReference type="EMBL" id="ASK62705.1"/>
    </source>
</evidence>
<feature type="domain" description="CN hydrolase" evidence="2">
    <location>
        <begin position="3"/>
        <end position="239"/>
    </location>
</feature>
<gene>
    <name evidence="3" type="ORF">CFK37_11405</name>
</gene>
<evidence type="ECO:0000256" key="1">
    <source>
        <dbReference type="ARBA" id="ARBA00010613"/>
    </source>
</evidence>
<dbReference type="Gene3D" id="3.60.110.10">
    <property type="entry name" value="Carbon-nitrogen hydrolase"/>
    <property type="match status" value="1"/>
</dbReference>
<name>A0A220U3R5_9BACI</name>
<dbReference type="PANTHER" id="PTHR23088:SF27">
    <property type="entry name" value="DEAMINATED GLUTATHIONE AMIDASE"/>
    <property type="match status" value="1"/>
</dbReference>
<dbReference type="OrthoDB" id="9811121at2"/>
<accession>A0A220U3R5</accession>
<dbReference type="Pfam" id="PF00795">
    <property type="entry name" value="CN_hydrolase"/>
    <property type="match status" value="1"/>
</dbReference>
<dbReference type="GO" id="GO:0016787">
    <property type="term" value="F:hydrolase activity"/>
    <property type="evidence" value="ECO:0007669"/>
    <property type="project" value="UniProtKB-KW"/>
</dbReference>
<dbReference type="Proteomes" id="UP000198312">
    <property type="component" value="Chromosome"/>
</dbReference>
<dbReference type="RefSeq" id="WP_089061964.1">
    <property type="nucleotide sequence ID" value="NZ_CP022315.1"/>
</dbReference>
<protein>
    <submittedName>
        <fullName evidence="3">Carbon-nitrogen hydrolase</fullName>
    </submittedName>
</protein>
<keyword evidence="4" id="KW-1185">Reference proteome</keyword>
<reference evidence="3 4" key="1">
    <citation type="submission" date="2017-07" db="EMBL/GenBank/DDBJ databases">
        <title>Virgibacillus sp. LM2416.</title>
        <authorList>
            <person name="Tak E.J."/>
            <person name="Bae J.-W."/>
        </authorList>
    </citation>
    <scope>NUCLEOTIDE SEQUENCE [LARGE SCALE GENOMIC DNA]</scope>
    <source>
        <strain evidence="3 4">LM2416</strain>
    </source>
</reference>
<dbReference type="PANTHER" id="PTHR23088">
    <property type="entry name" value="NITRILASE-RELATED"/>
    <property type="match status" value="1"/>
</dbReference>
<dbReference type="AlphaFoldDB" id="A0A220U3R5"/>
<sequence length="260" mass="29624">MKHTVAMIQLDIKYGDPKSNFTHASTQIEKAAIAGADIVLLPELWTTGYDLTRLDEIADNHARKSIAFLQEQARKHNVSLVGGSVAEKYEDGVRNTLLVIDEKGELVHKYSKLHLFQLMDEHIYLEEGEDDAEFELAGVKSTGFICYDIRFPEWMRKSALQGAKVMYVVAEWPNPRIDHWKTLLQARAIENQCYVVACNRSGADPKNEFGGMSLIVDPWGEIIAEGSRREEIVVGEIDFALVDEVRKRIPVFRDRREGRY</sequence>
<comment type="similarity">
    <text evidence="1">Belongs to the carbon-nitrogen hydrolase superfamily. NIT1/NIT2 family.</text>
</comment>
<dbReference type="InterPro" id="IPR003010">
    <property type="entry name" value="C-N_Hydrolase"/>
</dbReference>
<dbReference type="CDD" id="cd07583">
    <property type="entry name" value="nitrilase_5"/>
    <property type="match status" value="1"/>
</dbReference>
<dbReference type="KEGG" id="vil:CFK37_11405"/>
<proteinExistence type="inferred from homology"/>